<dbReference type="Proteomes" id="UP000277580">
    <property type="component" value="Unassembled WGS sequence"/>
</dbReference>
<evidence type="ECO:0000256" key="2">
    <source>
        <dbReference type="SAM" id="SignalP"/>
    </source>
</evidence>
<dbReference type="EMBL" id="ML119134">
    <property type="protein sequence ID" value="RPB11667.1"/>
    <property type="molecule type" value="Genomic_DNA"/>
</dbReference>
<organism evidence="3 4">
    <name type="scientific">Morchella conica CCBAS932</name>
    <dbReference type="NCBI Taxonomy" id="1392247"/>
    <lineage>
        <taxon>Eukaryota</taxon>
        <taxon>Fungi</taxon>
        <taxon>Dikarya</taxon>
        <taxon>Ascomycota</taxon>
        <taxon>Pezizomycotina</taxon>
        <taxon>Pezizomycetes</taxon>
        <taxon>Pezizales</taxon>
        <taxon>Morchellaceae</taxon>
        <taxon>Morchella</taxon>
    </lineage>
</organism>
<dbReference type="InParanoid" id="A0A3N4KM72"/>
<feature type="signal peptide" evidence="2">
    <location>
        <begin position="1"/>
        <end position="25"/>
    </location>
</feature>
<feature type="region of interest" description="Disordered" evidence="1">
    <location>
        <begin position="35"/>
        <end position="55"/>
    </location>
</feature>
<dbReference type="AlphaFoldDB" id="A0A3N4KM72"/>
<protein>
    <submittedName>
        <fullName evidence="3">Uncharacterized protein</fullName>
    </submittedName>
</protein>
<name>A0A3N4KM72_9PEZI</name>
<feature type="chain" id="PRO_5018337373" evidence="2">
    <location>
        <begin position="26"/>
        <end position="110"/>
    </location>
</feature>
<sequence length="110" mass="12161">MVVFGFSGAFKACVLLASLHSAVAAAANDRPLFKFRRGTQQQGRHSPHHPRKPSREMVFNLARTPVEAGTSNGLGDLYEDTEGPHYGDCDEDFHHHEGDYYCDDGCHGDE</sequence>
<proteinExistence type="predicted"/>
<accession>A0A3N4KM72</accession>
<evidence type="ECO:0000313" key="3">
    <source>
        <dbReference type="EMBL" id="RPB11667.1"/>
    </source>
</evidence>
<reference evidence="3 4" key="1">
    <citation type="journal article" date="2018" name="Nat. Ecol. Evol.">
        <title>Pezizomycetes genomes reveal the molecular basis of ectomycorrhizal truffle lifestyle.</title>
        <authorList>
            <person name="Murat C."/>
            <person name="Payen T."/>
            <person name="Noel B."/>
            <person name="Kuo A."/>
            <person name="Morin E."/>
            <person name="Chen J."/>
            <person name="Kohler A."/>
            <person name="Krizsan K."/>
            <person name="Balestrini R."/>
            <person name="Da Silva C."/>
            <person name="Montanini B."/>
            <person name="Hainaut M."/>
            <person name="Levati E."/>
            <person name="Barry K.W."/>
            <person name="Belfiori B."/>
            <person name="Cichocki N."/>
            <person name="Clum A."/>
            <person name="Dockter R.B."/>
            <person name="Fauchery L."/>
            <person name="Guy J."/>
            <person name="Iotti M."/>
            <person name="Le Tacon F."/>
            <person name="Lindquist E.A."/>
            <person name="Lipzen A."/>
            <person name="Malagnac F."/>
            <person name="Mello A."/>
            <person name="Molinier V."/>
            <person name="Miyauchi S."/>
            <person name="Poulain J."/>
            <person name="Riccioni C."/>
            <person name="Rubini A."/>
            <person name="Sitrit Y."/>
            <person name="Splivallo R."/>
            <person name="Traeger S."/>
            <person name="Wang M."/>
            <person name="Zifcakova L."/>
            <person name="Wipf D."/>
            <person name="Zambonelli A."/>
            <person name="Paolocci F."/>
            <person name="Nowrousian M."/>
            <person name="Ottonello S."/>
            <person name="Baldrian P."/>
            <person name="Spatafora J.W."/>
            <person name="Henrissat B."/>
            <person name="Nagy L.G."/>
            <person name="Aury J.M."/>
            <person name="Wincker P."/>
            <person name="Grigoriev I.V."/>
            <person name="Bonfante P."/>
            <person name="Martin F.M."/>
        </authorList>
    </citation>
    <scope>NUCLEOTIDE SEQUENCE [LARGE SCALE GENOMIC DNA]</scope>
    <source>
        <strain evidence="3 4">CCBAS932</strain>
    </source>
</reference>
<evidence type="ECO:0000313" key="4">
    <source>
        <dbReference type="Proteomes" id="UP000277580"/>
    </source>
</evidence>
<gene>
    <name evidence="3" type="ORF">P167DRAFT_536579</name>
</gene>
<dbReference type="OrthoDB" id="10588875at2759"/>
<keyword evidence="2" id="KW-0732">Signal</keyword>
<keyword evidence="4" id="KW-1185">Reference proteome</keyword>
<evidence type="ECO:0000256" key="1">
    <source>
        <dbReference type="SAM" id="MobiDB-lite"/>
    </source>
</evidence>